<dbReference type="PROSITE" id="PS51257">
    <property type="entry name" value="PROKAR_LIPOPROTEIN"/>
    <property type="match status" value="1"/>
</dbReference>
<dbReference type="PANTHER" id="PTHR10612">
    <property type="entry name" value="APOLIPOPROTEIN D"/>
    <property type="match status" value="1"/>
</dbReference>
<dbReference type="InterPro" id="IPR047202">
    <property type="entry name" value="Lipocalin_Blc-like_dom"/>
</dbReference>
<organism evidence="5 6">
    <name type="scientific">Marinobacter antarcticus</name>
    <dbReference type="NCBI Taxonomy" id="564117"/>
    <lineage>
        <taxon>Bacteria</taxon>
        <taxon>Pseudomonadati</taxon>
        <taxon>Pseudomonadota</taxon>
        <taxon>Gammaproteobacteria</taxon>
        <taxon>Pseudomonadales</taxon>
        <taxon>Marinobacteraceae</taxon>
        <taxon>Marinobacter</taxon>
    </lineage>
</organism>
<feature type="domain" description="Lipocalin/cytosolic fatty-acid binding" evidence="4">
    <location>
        <begin position="37"/>
        <end position="177"/>
    </location>
</feature>
<keyword evidence="2" id="KW-0732">Signal</keyword>
<dbReference type="OrthoDB" id="9793905at2"/>
<dbReference type="GO" id="GO:0008289">
    <property type="term" value="F:lipid binding"/>
    <property type="evidence" value="ECO:0007669"/>
    <property type="project" value="UniProtKB-UniRule"/>
</dbReference>
<evidence type="ECO:0000313" key="5">
    <source>
        <dbReference type="EMBL" id="SHK64476.1"/>
    </source>
</evidence>
<dbReference type="PIRSF" id="PIRSF036893">
    <property type="entry name" value="Lipocalin_ApoD"/>
    <property type="match status" value="1"/>
</dbReference>
<evidence type="ECO:0000313" key="6">
    <source>
        <dbReference type="Proteomes" id="UP000184497"/>
    </source>
</evidence>
<dbReference type="GO" id="GO:0006950">
    <property type="term" value="P:response to stress"/>
    <property type="evidence" value="ECO:0007669"/>
    <property type="project" value="UniProtKB-ARBA"/>
</dbReference>
<dbReference type="InterPro" id="IPR002446">
    <property type="entry name" value="Lipocalin_bac"/>
</dbReference>
<dbReference type="SUPFAM" id="SSF50814">
    <property type="entry name" value="Lipocalins"/>
    <property type="match status" value="1"/>
</dbReference>
<dbReference type="Pfam" id="PF08212">
    <property type="entry name" value="Lipocalin_2"/>
    <property type="match status" value="1"/>
</dbReference>
<dbReference type="Proteomes" id="UP000184497">
    <property type="component" value="Unassembled WGS sequence"/>
</dbReference>
<keyword evidence="2 3" id="KW-0449">Lipoprotein</keyword>
<dbReference type="PROSITE" id="PS00213">
    <property type="entry name" value="LIPOCALIN"/>
    <property type="match status" value="1"/>
</dbReference>
<dbReference type="RefSeq" id="WP_072798311.1">
    <property type="nucleotide sequence ID" value="NZ_FRAQ01000002.1"/>
</dbReference>
<comment type="subunit">
    <text evidence="2">Homodimer.</text>
</comment>
<dbReference type="Gene3D" id="2.40.128.20">
    <property type="match status" value="1"/>
</dbReference>
<dbReference type="InterPro" id="IPR000566">
    <property type="entry name" value="Lipocln_cytosolic_FA-bd_dom"/>
</dbReference>
<keyword evidence="2" id="KW-0998">Cell outer membrane</keyword>
<dbReference type="InterPro" id="IPR022272">
    <property type="entry name" value="Lipocalin_CS"/>
</dbReference>
<gene>
    <name evidence="5" type="ORF">SAMN05216369_2607</name>
</gene>
<dbReference type="InterPro" id="IPR012674">
    <property type="entry name" value="Calycin"/>
</dbReference>
<keyword evidence="2" id="KW-0446">Lipid-binding</keyword>
<dbReference type="EMBL" id="FRAQ01000002">
    <property type="protein sequence ID" value="SHK64476.1"/>
    <property type="molecule type" value="Genomic_DNA"/>
</dbReference>
<feature type="signal peptide" evidence="2">
    <location>
        <begin position="1"/>
        <end position="24"/>
    </location>
</feature>
<comment type="function">
    <text evidence="2">Involved in the storage or transport of lipids necessary for membrane maintenance under stressful conditions. Displays a binding preference for lysophospholipids.</text>
</comment>
<name>A0A1M6U5M5_9GAMM</name>
<dbReference type="InterPro" id="IPR022271">
    <property type="entry name" value="Lipocalin_ApoD"/>
</dbReference>
<dbReference type="AlphaFoldDB" id="A0A1M6U5M5"/>
<reference evidence="6" key="1">
    <citation type="submission" date="2016-11" db="EMBL/GenBank/DDBJ databases">
        <authorList>
            <person name="Varghese N."/>
            <person name="Submissions S."/>
        </authorList>
    </citation>
    <scope>NUCLEOTIDE SEQUENCE [LARGE SCALE GENOMIC DNA]</scope>
    <source>
        <strain evidence="6">CGMCC 1.10835</strain>
    </source>
</reference>
<evidence type="ECO:0000256" key="2">
    <source>
        <dbReference type="PIRNR" id="PIRNR036893"/>
    </source>
</evidence>
<dbReference type="GO" id="GO:0009279">
    <property type="term" value="C:cell outer membrane"/>
    <property type="evidence" value="ECO:0007669"/>
    <property type="project" value="UniProtKB-SubCell"/>
</dbReference>
<comment type="similarity">
    <text evidence="1 2">Belongs to the calycin superfamily. Lipocalin family.</text>
</comment>
<comment type="subcellular location">
    <subcellularLocation>
        <location evidence="2">Cell outer membrane</location>
    </subcellularLocation>
</comment>
<dbReference type="STRING" id="564117.SAMN05216369_2607"/>
<protein>
    <recommendedName>
        <fullName evidence="2">Outer membrane lipoprotein Blc</fullName>
    </recommendedName>
</protein>
<feature type="chain" id="PRO_5013436516" description="Outer membrane lipoprotein Blc" evidence="2">
    <location>
        <begin position="25"/>
        <end position="181"/>
    </location>
</feature>
<evidence type="ECO:0000259" key="4">
    <source>
        <dbReference type="Pfam" id="PF08212"/>
    </source>
</evidence>
<keyword evidence="2" id="KW-0472">Membrane</keyword>
<dbReference type="CDD" id="cd19438">
    <property type="entry name" value="lipocalin_Blc-like"/>
    <property type="match status" value="1"/>
</dbReference>
<feature type="lipid moiety-binding region" description="S-diacylglycerol cysteine" evidence="3">
    <location>
        <position position="23"/>
    </location>
</feature>
<feature type="lipid moiety-binding region" description="N-palmitoyl cysteine" evidence="3">
    <location>
        <position position="23"/>
    </location>
</feature>
<dbReference type="PANTHER" id="PTHR10612:SF34">
    <property type="entry name" value="APOLIPOPROTEIN D"/>
    <property type="match status" value="1"/>
</dbReference>
<sequence length="181" mass="20305">MAFSNSRLKLLFLLSLLSLIVACTGVPQGIKPVTGLNADKYLGKWYEIARLDHSFEEGLSRVAAEYELQDDGSIKVTNRGFDAATGEWSVAEGRAVFVENESTGHLKVSFFGPFYASYVIFELDKKKYQYAYVTGYDRDYLWFLSRTPEVSAEAIARFREVAAEAGFDLEELVVVDQSPVE</sequence>
<proteinExistence type="inferred from homology"/>
<evidence type="ECO:0000256" key="3">
    <source>
        <dbReference type="PIRSR" id="PIRSR036893-52"/>
    </source>
</evidence>
<dbReference type="PRINTS" id="PR01171">
    <property type="entry name" value="BCTLIPOCALIN"/>
</dbReference>
<accession>A0A1M6U5M5</accession>
<keyword evidence="3" id="KW-0564">Palmitate</keyword>
<evidence type="ECO:0000256" key="1">
    <source>
        <dbReference type="ARBA" id="ARBA00006889"/>
    </source>
</evidence>
<keyword evidence="6" id="KW-1185">Reference proteome</keyword>